<proteinExistence type="inferred from homology"/>
<dbReference type="AlphaFoldDB" id="A0A432GMQ7"/>
<gene>
    <name evidence="5" type="ORF">DSY94_05170</name>
</gene>
<dbReference type="FunFam" id="1.10.10.2830:FF:000001">
    <property type="entry name" value="Chromosome partitioning protein ParB"/>
    <property type="match status" value="1"/>
</dbReference>
<dbReference type="GO" id="GO:0003677">
    <property type="term" value="F:DNA binding"/>
    <property type="evidence" value="ECO:0007669"/>
    <property type="project" value="UniProtKB-KW"/>
</dbReference>
<dbReference type="SMART" id="SM00470">
    <property type="entry name" value="ParB"/>
    <property type="match status" value="1"/>
</dbReference>
<accession>A0A432GMQ7</accession>
<evidence type="ECO:0000256" key="2">
    <source>
        <dbReference type="ARBA" id="ARBA00022829"/>
    </source>
</evidence>
<dbReference type="Pfam" id="PF02195">
    <property type="entry name" value="ParB_N"/>
    <property type="match status" value="1"/>
</dbReference>
<dbReference type="GO" id="GO:0007059">
    <property type="term" value="P:chromosome segregation"/>
    <property type="evidence" value="ECO:0007669"/>
    <property type="project" value="UniProtKB-KW"/>
</dbReference>
<dbReference type="InterPro" id="IPR057240">
    <property type="entry name" value="ParB_dimer_C"/>
</dbReference>
<dbReference type="InterPro" id="IPR036086">
    <property type="entry name" value="ParB/Sulfiredoxin_sf"/>
</dbReference>
<comment type="caution">
    <text evidence="5">The sequence shown here is derived from an EMBL/GenBank/DDBJ whole genome shotgun (WGS) entry which is preliminary data.</text>
</comment>
<sequence>MNSDLSPLNLQDETLFHVSLEQIIPNPKQPRKHFSQKTLLELAQSIRTQGILQPLVVRKHQNLTNCYELVAGERRWRALKQLEVNEVPVVLREVGDDEMLEVSLLENIQRENLTIIEEAQAYHDLLKIHDYTQEELAQRIGKDRSTITNLMRLLKLPSALKNDLETGRITSGHARSILALPGEAFQLEMRQRLLRHSWSVRDTERQVRLKLNSLSAGLETQGNKKAVSGGPVTEGSIADHDAQLQNLEEKLQHQLQTRVRIKYHEGKGQIQIDYFSLEEFDRVYDLLVSF</sequence>
<dbReference type="SUPFAM" id="SSF110849">
    <property type="entry name" value="ParB/Sulfiredoxin"/>
    <property type="match status" value="1"/>
</dbReference>
<dbReference type="PANTHER" id="PTHR33375">
    <property type="entry name" value="CHROMOSOME-PARTITIONING PROTEIN PARB-RELATED"/>
    <property type="match status" value="1"/>
</dbReference>
<dbReference type="InterPro" id="IPR004437">
    <property type="entry name" value="ParB/RepB/Spo0J"/>
</dbReference>
<dbReference type="SUPFAM" id="SSF109709">
    <property type="entry name" value="KorB DNA-binding domain-like"/>
    <property type="match status" value="1"/>
</dbReference>
<reference evidence="5 6" key="1">
    <citation type="submission" date="2018-06" db="EMBL/GenBank/DDBJ databases">
        <title>Combined omics and stable isotope probing to characterize newly discovered Mariana Back-Arc vent microbial communities.</title>
        <authorList>
            <person name="Trembath-Reichert E."/>
            <person name="Huber J.A."/>
        </authorList>
    </citation>
    <scope>NUCLEOTIDE SEQUENCE [LARGE SCALE GENOMIC DNA]</scope>
    <source>
        <strain evidence="5">MAG 24</strain>
    </source>
</reference>
<dbReference type="EMBL" id="QNZI01000139">
    <property type="protein sequence ID" value="RTZ84785.1"/>
    <property type="molecule type" value="Genomic_DNA"/>
</dbReference>
<dbReference type="CDD" id="cd16393">
    <property type="entry name" value="SPO0J_N"/>
    <property type="match status" value="1"/>
</dbReference>
<comment type="similarity">
    <text evidence="1">Belongs to the ParB family.</text>
</comment>
<dbReference type="InterPro" id="IPR003115">
    <property type="entry name" value="ParB_N"/>
</dbReference>
<dbReference type="Proteomes" id="UP000287176">
    <property type="component" value="Unassembled WGS sequence"/>
</dbReference>
<dbReference type="InterPro" id="IPR050336">
    <property type="entry name" value="Chromosome_partition/occlusion"/>
</dbReference>
<evidence type="ECO:0000256" key="1">
    <source>
        <dbReference type="ARBA" id="ARBA00006295"/>
    </source>
</evidence>
<evidence type="ECO:0000256" key="3">
    <source>
        <dbReference type="ARBA" id="ARBA00023125"/>
    </source>
</evidence>
<dbReference type="PANTHER" id="PTHR33375:SF1">
    <property type="entry name" value="CHROMOSOME-PARTITIONING PROTEIN PARB-RELATED"/>
    <property type="match status" value="1"/>
</dbReference>
<dbReference type="GO" id="GO:0005694">
    <property type="term" value="C:chromosome"/>
    <property type="evidence" value="ECO:0007669"/>
    <property type="project" value="TreeGrafter"/>
</dbReference>
<organism evidence="5 6">
    <name type="scientific">SAR324 cluster bacterium</name>
    <dbReference type="NCBI Taxonomy" id="2024889"/>
    <lineage>
        <taxon>Bacteria</taxon>
        <taxon>Deltaproteobacteria</taxon>
        <taxon>SAR324 cluster</taxon>
    </lineage>
</organism>
<name>A0A432GMQ7_9DELT</name>
<keyword evidence="2" id="KW-0159">Chromosome partition</keyword>
<protein>
    <recommendedName>
        <fullName evidence="4">ParB-like N-terminal domain-containing protein</fullName>
    </recommendedName>
</protein>
<dbReference type="Gene3D" id="1.10.10.2830">
    <property type="match status" value="1"/>
</dbReference>
<dbReference type="InterPro" id="IPR041468">
    <property type="entry name" value="HTH_ParB/Spo0J"/>
</dbReference>
<dbReference type="FunFam" id="3.90.1530.30:FF:000001">
    <property type="entry name" value="Chromosome partitioning protein ParB"/>
    <property type="match status" value="1"/>
</dbReference>
<feature type="domain" description="ParB-like N-terminal" evidence="4">
    <location>
        <begin position="16"/>
        <end position="108"/>
    </location>
</feature>
<dbReference type="Pfam" id="PF23552">
    <property type="entry name" value="ParB_C"/>
    <property type="match status" value="1"/>
</dbReference>
<evidence type="ECO:0000313" key="5">
    <source>
        <dbReference type="EMBL" id="RTZ84785.1"/>
    </source>
</evidence>
<dbReference type="NCBIfam" id="TIGR00180">
    <property type="entry name" value="parB_part"/>
    <property type="match status" value="1"/>
</dbReference>
<dbReference type="Pfam" id="PF17762">
    <property type="entry name" value="HTH_ParB"/>
    <property type="match status" value="1"/>
</dbReference>
<evidence type="ECO:0000313" key="6">
    <source>
        <dbReference type="Proteomes" id="UP000287176"/>
    </source>
</evidence>
<evidence type="ECO:0000259" key="4">
    <source>
        <dbReference type="SMART" id="SM00470"/>
    </source>
</evidence>
<keyword evidence="3" id="KW-0238">DNA-binding</keyword>
<dbReference type="GO" id="GO:0045881">
    <property type="term" value="P:positive regulation of sporulation resulting in formation of a cellular spore"/>
    <property type="evidence" value="ECO:0007669"/>
    <property type="project" value="TreeGrafter"/>
</dbReference>
<dbReference type="Gene3D" id="3.90.1530.30">
    <property type="match status" value="1"/>
</dbReference>